<reference evidence="1" key="2">
    <citation type="submission" date="2023-05" db="EMBL/GenBank/DDBJ databases">
        <authorList>
            <consortium name="Lawrence Berkeley National Laboratory"/>
            <person name="Steindorff A."/>
            <person name="Hensen N."/>
            <person name="Bonometti L."/>
            <person name="Westerberg I."/>
            <person name="Brannstrom I.O."/>
            <person name="Guillou S."/>
            <person name="Cros-Aarteil S."/>
            <person name="Calhoun S."/>
            <person name="Haridas S."/>
            <person name="Kuo A."/>
            <person name="Mondo S."/>
            <person name="Pangilinan J."/>
            <person name="Riley R."/>
            <person name="Labutti K."/>
            <person name="Andreopoulos B."/>
            <person name="Lipzen A."/>
            <person name="Chen C."/>
            <person name="Yanf M."/>
            <person name="Daum C."/>
            <person name="Ng V."/>
            <person name="Clum A."/>
            <person name="Ohm R."/>
            <person name="Martin F."/>
            <person name="Silar P."/>
            <person name="Natvig D."/>
            <person name="Lalanne C."/>
            <person name="Gautier V."/>
            <person name="Ament-Velasquez S.L."/>
            <person name="Kruys A."/>
            <person name="Hutchinson M.I."/>
            <person name="Powell A.J."/>
            <person name="Barry K."/>
            <person name="Miller A.N."/>
            <person name="Grigoriev I.V."/>
            <person name="Debuchy R."/>
            <person name="Gladieux P."/>
            <person name="Thoren M.H."/>
            <person name="Johannesson H."/>
        </authorList>
    </citation>
    <scope>NUCLEOTIDE SEQUENCE</scope>
    <source>
        <strain evidence="1">CBS 532.94</strain>
    </source>
</reference>
<gene>
    <name evidence="1" type="ORF">C8A03DRAFT_41481</name>
</gene>
<dbReference type="Proteomes" id="UP001303760">
    <property type="component" value="Unassembled WGS sequence"/>
</dbReference>
<proteinExistence type="predicted"/>
<evidence type="ECO:0000313" key="1">
    <source>
        <dbReference type="EMBL" id="KAK4241082.1"/>
    </source>
</evidence>
<dbReference type="EMBL" id="MU860028">
    <property type="protein sequence ID" value="KAK4241082.1"/>
    <property type="molecule type" value="Genomic_DNA"/>
</dbReference>
<name>A0AAN7HDM5_9PEZI</name>
<organism evidence="1 2">
    <name type="scientific">Achaetomium macrosporum</name>
    <dbReference type="NCBI Taxonomy" id="79813"/>
    <lineage>
        <taxon>Eukaryota</taxon>
        <taxon>Fungi</taxon>
        <taxon>Dikarya</taxon>
        <taxon>Ascomycota</taxon>
        <taxon>Pezizomycotina</taxon>
        <taxon>Sordariomycetes</taxon>
        <taxon>Sordariomycetidae</taxon>
        <taxon>Sordariales</taxon>
        <taxon>Chaetomiaceae</taxon>
        <taxon>Achaetomium</taxon>
    </lineage>
</organism>
<sequence length="311" mass="34557">MESILPSPTTPSSISTHSASTAPASVALEELCGNGGAPTIQFTNPEDLIQNIKNVNVSGDHDCLIVKDVSPTDFTEIESKVGGVRFHYFGHLSLLIVTIPTQRHEYLHRQLYDIVRDRMRQQGKDPNRDFWPVGSGRFSVGGNHPGRGAGEGDSAGKPLPELEWEDAWPTLVIEAGYSMSLAQLRAIMRWWFSASDHQVKIVIVVKLLDNQQQIIVQKWEEELPQAPYGMITRSQAAVLQQQPALQQEITINRDSTTTPPSYQVTRGALILGFRQLFLQEPGPDNGDIVISVEDLQGYADYFWRVRLGTPG</sequence>
<reference evidence="1" key="1">
    <citation type="journal article" date="2023" name="Mol. Phylogenet. Evol.">
        <title>Genome-scale phylogeny and comparative genomics of the fungal order Sordariales.</title>
        <authorList>
            <person name="Hensen N."/>
            <person name="Bonometti L."/>
            <person name="Westerberg I."/>
            <person name="Brannstrom I.O."/>
            <person name="Guillou S."/>
            <person name="Cros-Aarteil S."/>
            <person name="Calhoun S."/>
            <person name="Haridas S."/>
            <person name="Kuo A."/>
            <person name="Mondo S."/>
            <person name="Pangilinan J."/>
            <person name="Riley R."/>
            <person name="LaButti K."/>
            <person name="Andreopoulos B."/>
            <person name="Lipzen A."/>
            <person name="Chen C."/>
            <person name="Yan M."/>
            <person name="Daum C."/>
            <person name="Ng V."/>
            <person name="Clum A."/>
            <person name="Steindorff A."/>
            <person name="Ohm R.A."/>
            <person name="Martin F."/>
            <person name="Silar P."/>
            <person name="Natvig D.O."/>
            <person name="Lalanne C."/>
            <person name="Gautier V."/>
            <person name="Ament-Velasquez S.L."/>
            <person name="Kruys A."/>
            <person name="Hutchinson M.I."/>
            <person name="Powell A.J."/>
            <person name="Barry K."/>
            <person name="Miller A.N."/>
            <person name="Grigoriev I.V."/>
            <person name="Debuchy R."/>
            <person name="Gladieux P."/>
            <person name="Hiltunen Thoren M."/>
            <person name="Johannesson H."/>
        </authorList>
    </citation>
    <scope>NUCLEOTIDE SEQUENCE</scope>
    <source>
        <strain evidence="1">CBS 532.94</strain>
    </source>
</reference>
<comment type="caution">
    <text evidence="1">The sequence shown here is derived from an EMBL/GenBank/DDBJ whole genome shotgun (WGS) entry which is preliminary data.</text>
</comment>
<keyword evidence="2" id="KW-1185">Reference proteome</keyword>
<accession>A0AAN7HDM5</accession>
<dbReference type="AlphaFoldDB" id="A0AAN7HDM5"/>
<evidence type="ECO:0000313" key="2">
    <source>
        <dbReference type="Proteomes" id="UP001303760"/>
    </source>
</evidence>
<protein>
    <submittedName>
        <fullName evidence="1">Uncharacterized protein</fullName>
    </submittedName>
</protein>